<organism evidence="1 2">
    <name type="scientific">Aphis glycines</name>
    <name type="common">Soybean aphid</name>
    <dbReference type="NCBI Taxonomy" id="307491"/>
    <lineage>
        <taxon>Eukaryota</taxon>
        <taxon>Metazoa</taxon>
        <taxon>Ecdysozoa</taxon>
        <taxon>Arthropoda</taxon>
        <taxon>Hexapoda</taxon>
        <taxon>Insecta</taxon>
        <taxon>Pterygota</taxon>
        <taxon>Neoptera</taxon>
        <taxon>Paraneoptera</taxon>
        <taxon>Hemiptera</taxon>
        <taxon>Sternorrhyncha</taxon>
        <taxon>Aphidomorpha</taxon>
        <taxon>Aphidoidea</taxon>
        <taxon>Aphididae</taxon>
        <taxon>Aphidini</taxon>
        <taxon>Aphis</taxon>
        <taxon>Aphis</taxon>
    </lineage>
</organism>
<accession>A0A6G0T534</accession>
<dbReference type="EMBL" id="VYZN01000061">
    <property type="protein sequence ID" value="KAE9525304.1"/>
    <property type="molecule type" value="Genomic_DNA"/>
</dbReference>
<evidence type="ECO:0000313" key="2">
    <source>
        <dbReference type="Proteomes" id="UP000475862"/>
    </source>
</evidence>
<dbReference type="Proteomes" id="UP000475862">
    <property type="component" value="Unassembled WGS sequence"/>
</dbReference>
<gene>
    <name evidence="1" type="ORF">AGLY_014372</name>
</gene>
<reference evidence="1 2" key="1">
    <citation type="submission" date="2019-08" db="EMBL/GenBank/DDBJ databases">
        <title>The genome of the soybean aphid Biotype 1, its phylome, world population structure and adaptation to the North American continent.</title>
        <authorList>
            <person name="Giordano R."/>
            <person name="Donthu R.K."/>
            <person name="Hernandez A.G."/>
            <person name="Wright C.L."/>
            <person name="Zimin A.V."/>
        </authorList>
    </citation>
    <scope>NUCLEOTIDE SEQUENCE [LARGE SCALE GENOMIC DNA]</scope>
    <source>
        <tissue evidence="1">Whole aphids</tissue>
    </source>
</reference>
<keyword evidence="2" id="KW-1185">Reference proteome</keyword>
<evidence type="ECO:0000313" key="1">
    <source>
        <dbReference type="EMBL" id="KAE9525304.1"/>
    </source>
</evidence>
<proteinExistence type="predicted"/>
<sequence>MCILKLVDSERSDECIDLTMIITSRNNASISNFGGGFRWKSEYPWCIIKFKFLRNLSKTRKFAISTHECSTMQYIMPLDACSNGEFVIEGYIPMLKYNHNFARISDSLKELQSHFALFDSKNLRPERLDDINISIIIEVEDLILKTTCFKYDPIKTRYSKNILKHVHTLHCANSSNEIMVHRDEPTNPFSNASGGTLDLQQTSSTKFDRWTGNCMFIYSIHGVIKESSEEIFISTLIKILIHVIKIGLFLMNKEKKIGQVSVKTENFENYRSPLSLPVSSSMMVTDASLGAPLLPLPLSTEARTVTISKHPSAHITGTAVFMSHATYTIFSDEKKIKTKKFKKQNNNNTDTQPIVFKKKKN</sequence>
<comment type="caution">
    <text evidence="1">The sequence shown here is derived from an EMBL/GenBank/DDBJ whole genome shotgun (WGS) entry which is preliminary data.</text>
</comment>
<dbReference type="AlphaFoldDB" id="A0A6G0T534"/>
<name>A0A6G0T534_APHGL</name>
<protein>
    <submittedName>
        <fullName evidence="1">Uncharacterized protein</fullName>
    </submittedName>
</protein>